<reference evidence="3 4" key="1">
    <citation type="submission" date="2016-12" db="EMBL/GenBank/DDBJ databases">
        <title>The genomes of Aspergillus section Nigri reveals drivers in fungal speciation.</title>
        <authorList>
            <consortium name="DOE Joint Genome Institute"/>
            <person name="Vesth T.C."/>
            <person name="Nybo J."/>
            <person name="Theobald S."/>
            <person name="Brandl J."/>
            <person name="Frisvad J.C."/>
            <person name="Nielsen K.F."/>
            <person name="Lyhne E.K."/>
            <person name="Kogle M.E."/>
            <person name="Kuo A."/>
            <person name="Riley R."/>
            <person name="Clum A."/>
            <person name="Nolan M."/>
            <person name="Lipzen A."/>
            <person name="Salamov A."/>
            <person name="Henrissat B."/>
            <person name="Wiebenga A."/>
            <person name="De Vries R.P."/>
            <person name="Grigoriev I.V."/>
            <person name="Mortensen U.H."/>
            <person name="Andersen M.R."/>
            <person name="Baker S.E."/>
        </authorList>
    </citation>
    <scope>NUCLEOTIDE SEQUENCE [LARGE SCALE GENOMIC DNA]</scope>
    <source>
        <strain evidence="3 4">CBS 117.55</strain>
    </source>
</reference>
<dbReference type="VEuPathDB" id="FungiDB:BO70DRAFT_139190"/>
<evidence type="ECO:0000313" key="3">
    <source>
        <dbReference type="EMBL" id="PWY70489.1"/>
    </source>
</evidence>
<evidence type="ECO:0000313" key="4">
    <source>
        <dbReference type="Proteomes" id="UP000247233"/>
    </source>
</evidence>
<protein>
    <submittedName>
        <fullName evidence="3">Uncharacterized protein</fullName>
    </submittedName>
</protein>
<feature type="region of interest" description="Disordered" evidence="1">
    <location>
        <begin position="47"/>
        <end position="70"/>
    </location>
</feature>
<dbReference type="Proteomes" id="UP000247233">
    <property type="component" value="Unassembled WGS sequence"/>
</dbReference>
<comment type="caution">
    <text evidence="3">The sequence shown here is derived from an EMBL/GenBank/DDBJ whole genome shotgun (WGS) entry which is preliminary data.</text>
</comment>
<sequence length="93" mass="10275">MVQTLYYILYKRQLQVFSQVAASSVVLLAYAFLLGLCGLSPTIYPHSKSPSRARQGLSRSSSRAAQGRKFRSIEEGSGWVIAFAGANYSIIQR</sequence>
<dbReference type="RefSeq" id="XP_025395976.1">
    <property type="nucleotide sequence ID" value="XM_025538121.1"/>
</dbReference>
<name>A0A317VAT4_9EURO</name>
<evidence type="ECO:0000256" key="1">
    <source>
        <dbReference type="SAM" id="MobiDB-lite"/>
    </source>
</evidence>
<feature type="transmembrane region" description="Helical" evidence="2">
    <location>
        <begin position="20"/>
        <end position="44"/>
    </location>
</feature>
<keyword evidence="2" id="KW-0472">Membrane</keyword>
<dbReference type="GeneID" id="37060358"/>
<keyword evidence="2" id="KW-1133">Transmembrane helix</keyword>
<feature type="compositionally biased region" description="Polar residues" evidence="1">
    <location>
        <begin position="48"/>
        <end position="64"/>
    </location>
</feature>
<organism evidence="3 4">
    <name type="scientific">Aspergillus heteromorphus CBS 117.55</name>
    <dbReference type="NCBI Taxonomy" id="1448321"/>
    <lineage>
        <taxon>Eukaryota</taxon>
        <taxon>Fungi</taxon>
        <taxon>Dikarya</taxon>
        <taxon>Ascomycota</taxon>
        <taxon>Pezizomycotina</taxon>
        <taxon>Eurotiomycetes</taxon>
        <taxon>Eurotiomycetidae</taxon>
        <taxon>Eurotiales</taxon>
        <taxon>Aspergillaceae</taxon>
        <taxon>Aspergillus</taxon>
        <taxon>Aspergillus subgen. Circumdati</taxon>
    </lineage>
</organism>
<keyword evidence="2" id="KW-0812">Transmembrane</keyword>
<dbReference type="AlphaFoldDB" id="A0A317VAT4"/>
<proteinExistence type="predicted"/>
<gene>
    <name evidence="3" type="ORF">BO70DRAFT_139190</name>
</gene>
<evidence type="ECO:0000256" key="2">
    <source>
        <dbReference type="SAM" id="Phobius"/>
    </source>
</evidence>
<keyword evidence="4" id="KW-1185">Reference proteome</keyword>
<accession>A0A317VAT4</accession>
<dbReference type="EMBL" id="MSFL01000030">
    <property type="protein sequence ID" value="PWY70489.1"/>
    <property type="molecule type" value="Genomic_DNA"/>
</dbReference>